<keyword evidence="9" id="KW-1185">Reference proteome</keyword>
<keyword evidence="3 5" id="KW-0157">Chromophore</keyword>
<evidence type="ECO:0000313" key="9">
    <source>
        <dbReference type="Proteomes" id="UP000198397"/>
    </source>
</evidence>
<dbReference type="Proteomes" id="UP000198397">
    <property type="component" value="Unassembled WGS sequence"/>
</dbReference>
<gene>
    <name evidence="8" type="ORF">SAMN06264855_10161</name>
</gene>
<dbReference type="GO" id="GO:0003904">
    <property type="term" value="F:deoxyribodipyrimidine photo-lyase activity"/>
    <property type="evidence" value="ECO:0007669"/>
    <property type="project" value="TreeGrafter"/>
</dbReference>
<feature type="region of interest" description="Disordered" evidence="6">
    <location>
        <begin position="473"/>
        <end position="519"/>
    </location>
</feature>
<dbReference type="Pfam" id="PF00875">
    <property type="entry name" value="DNA_photolyase"/>
    <property type="match status" value="1"/>
</dbReference>
<name>A0A238UND2_HALVU</name>
<dbReference type="RefSeq" id="WP_245809876.1">
    <property type="nucleotide sequence ID" value="NZ_FZNQ01000001.1"/>
</dbReference>
<dbReference type="PRINTS" id="PR00147">
    <property type="entry name" value="DNAPHOTLYASE"/>
</dbReference>
<dbReference type="GO" id="GO:0003677">
    <property type="term" value="F:DNA binding"/>
    <property type="evidence" value="ECO:0007669"/>
    <property type="project" value="TreeGrafter"/>
</dbReference>
<comment type="cofactor">
    <cofactor evidence="4">
        <name>FAD</name>
        <dbReference type="ChEBI" id="CHEBI:57692"/>
    </cofactor>
    <text evidence="4">Binds 1 FAD per subunit.</text>
</comment>
<dbReference type="SUPFAM" id="SSF48173">
    <property type="entry name" value="Cryptochrome/photolyase FAD-binding domain"/>
    <property type="match status" value="1"/>
</dbReference>
<keyword evidence="1 4" id="KW-0285">Flavoprotein</keyword>
<feature type="domain" description="Photolyase/cryptochrome alpha/beta" evidence="7">
    <location>
        <begin position="17"/>
        <end position="141"/>
    </location>
</feature>
<dbReference type="Pfam" id="PF03441">
    <property type="entry name" value="FAD_binding_7"/>
    <property type="match status" value="1"/>
</dbReference>
<evidence type="ECO:0000259" key="7">
    <source>
        <dbReference type="PROSITE" id="PS51645"/>
    </source>
</evidence>
<evidence type="ECO:0000256" key="1">
    <source>
        <dbReference type="ARBA" id="ARBA00022630"/>
    </source>
</evidence>
<proteinExistence type="inferred from homology"/>
<evidence type="ECO:0000256" key="2">
    <source>
        <dbReference type="ARBA" id="ARBA00022827"/>
    </source>
</evidence>
<dbReference type="EMBL" id="FZNQ01000001">
    <property type="protein sequence ID" value="SNR23107.1"/>
    <property type="molecule type" value="Genomic_DNA"/>
</dbReference>
<dbReference type="PANTHER" id="PTHR11455">
    <property type="entry name" value="CRYPTOCHROME"/>
    <property type="match status" value="1"/>
</dbReference>
<evidence type="ECO:0000256" key="5">
    <source>
        <dbReference type="RuleBase" id="RU004182"/>
    </source>
</evidence>
<evidence type="ECO:0000256" key="4">
    <source>
        <dbReference type="PIRSR" id="PIRSR602081-1"/>
    </source>
</evidence>
<dbReference type="GO" id="GO:0006950">
    <property type="term" value="P:response to stress"/>
    <property type="evidence" value="ECO:0007669"/>
    <property type="project" value="UniProtKB-ARBA"/>
</dbReference>
<dbReference type="PROSITE" id="PS00394">
    <property type="entry name" value="DNA_PHOTOLYASES_1_1"/>
    <property type="match status" value="1"/>
</dbReference>
<feature type="compositionally biased region" description="Basic residues" evidence="6">
    <location>
        <begin position="485"/>
        <end position="496"/>
    </location>
</feature>
<dbReference type="InterPro" id="IPR036155">
    <property type="entry name" value="Crypto/Photolyase_N_sf"/>
</dbReference>
<dbReference type="GO" id="GO:0071949">
    <property type="term" value="F:FAD binding"/>
    <property type="evidence" value="ECO:0007669"/>
    <property type="project" value="TreeGrafter"/>
</dbReference>
<evidence type="ECO:0000256" key="3">
    <source>
        <dbReference type="ARBA" id="ARBA00022991"/>
    </source>
</evidence>
<feature type="binding site" evidence="4">
    <location>
        <position position="269"/>
    </location>
    <ligand>
        <name>FAD</name>
        <dbReference type="ChEBI" id="CHEBI:57692"/>
    </ligand>
</feature>
<reference evidence="8 9" key="1">
    <citation type="submission" date="2017-06" db="EMBL/GenBank/DDBJ databases">
        <authorList>
            <person name="Kim H.J."/>
            <person name="Triplett B.A."/>
        </authorList>
    </citation>
    <scope>NUCLEOTIDE SEQUENCE [LARGE SCALE GENOMIC DNA]</scope>
    <source>
        <strain evidence="8 9">DSM 8800</strain>
    </source>
</reference>
<sequence length="519" mass="58809">MTDDTGSWVERIATVDDGCVVWHRRDLRTVDSPALAFAADRYDVVCPVFVFDPRFYGTDGLACDARCRFLHESLADLDRAYTAYDGSLTFLSGSPIDLLSQFSGLGWDIVAGAEPTGRYGLRRDDAAADRLDVRFIADDGLVRDAADTRDGWSETVERWFERDVRRVDPDGFDVTDIDTGVSIAVVEGRYDLTPTKRSVPAGGRRAGLERLHAFIDRLPEYLGNVSSPTDAWEGTSRLSPYLRFGCLSIREVYQTVREDAPSCRGREAFISRLYWNRHYTQKLADWSGWMDTAVNPAMEGFREEERDAALIEAWKRGETGYPMVDASMRCLAETGWLNFRMRAMCASFLCDLLGQPWRIGADWFYYHLIDADPAINYSQFQTQVGMVGVNMRRIYNPRKQVRENDPDGSFVRTWVPELTPLPTRYLERPERTPIHVQESCGIEIGEDYPYPVVAYETARTRAMEAFDAIEPAAKRALADPEVRRRASLSRRGRGRGHSSADIQEPGPDATQTSLSRFEE</sequence>
<feature type="compositionally biased region" description="Basic and acidic residues" evidence="6">
    <location>
        <begin position="473"/>
        <end position="484"/>
    </location>
</feature>
<dbReference type="AlphaFoldDB" id="A0A238UND2"/>
<dbReference type="InterPro" id="IPR018394">
    <property type="entry name" value="DNA_photolyase_1_CS_C"/>
</dbReference>
<feature type="binding site" evidence="4">
    <location>
        <begin position="370"/>
        <end position="372"/>
    </location>
    <ligand>
        <name>FAD</name>
        <dbReference type="ChEBI" id="CHEBI:57692"/>
    </ligand>
</feature>
<feature type="binding site" evidence="4">
    <location>
        <begin position="235"/>
        <end position="239"/>
    </location>
    <ligand>
        <name>FAD</name>
        <dbReference type="ChEBI" id="CHEBI:57692"/>
    </ligand>
</feature>
<dbReference type="Gene3D" id="3.40.50.620">
    <property type="entry name" value="HUPs"/>
    <property type="match status" value="1"/>
</dbReference>
<feature type="compositionally biased region" description="Polar residues" evidence="6">
    <location>
        <begin position="509"/>
        <end position="519"/>
    </location>
</feature>
<dbReference type="Gene3D" id="1.25.40.80">
    <property type="match status" value="1"/>
</dbReference>
<dbReference type="GO" id="GO:0006139">
    <property type="term" value="P:nucleobase-containing compound metabolic process"/>
    <property type="evidence" value="ECO:0007669"/>
    <property type="project" value="UniProtKB-ARBA"/>
</dbReference>
<dbReference type="SUPFAM" id="SSF52425">
    <property type="entry name" value="Cryptochrome/photolyase, N-terminal domain"/>
    <property type="match status" value="1"/>
</dbReference>
<comment type="similarity">
    <text evidence="5">Belongs to the DNA photolyase family.</text>
</comment>
<dbReference type="PANTHER" id="PTHR11455:SF9">
    <property type="entry name" value="CRYPTOCHROME CIRCADIAN CLOCK 5 ISOFORM X1"/>
    <property type="match status" value="1"/>
</dbReference>
<dbReference type="Gene3D" id="1.10.579.10">
    <property type="entry name" value="DNA Cyclobutane Dipyrimidine Photolyase, subunit A, domain 3"/>
    <property type="match status" value="1"/>
</dbReference>
<dbReference type="PROSITE" id="PS51645">
    <property type="entry name" value="PHR_CRY_ALPHA_BETA"/>
    <property type="match status" value="1"/>
</dbReference>
<feature type="binding site" evidence="4">
    <location>
        <position position="221"/>
    </location>
    <ligand>
        <name>FAD</name>
        <dbReference type="ChEBI" id="CHEBI:57692"/>
    </ligand>
</feature>
<protein>
    <submittedName>
        <fullName evidence="8">Deoxyribodipyrimidine photo-lyase</fullName>
    </submittedName>
</protein>
<accession>A0A238UND2</accession>
<dbReference type="InterPro" id="IPR036134">
    <property type="entry name" value="Crypto/Photolyase_FAD-like_sf"/>
</dbReference>
<dbReference type="InterPro" id="IPR005101">
    <property type="entry name" value="Cryptochr/Photolyase_FAD-bd"/>
</dbReference>
<evidence type="ECO:0000313" key="8">
    <source>
        <dbReference type="EMBL" id="SNR23107.1"/>
    </source>
</evidence>
<dbReference type="InterPro" id="IPR002081">
    <property type="entry name" value="Cryptochrome/DNA_photolyase_1"/>
</dbReference>
<evidence type="ECO:0000256" key="6">
    <source>
        <dbReference type="SAM" id="MobiDB-lite"/>
    </source>
</evidence>
<keyword evidence="2 4" id="KW-0274">FAD</keyword>
<organism evidence="8 9">
    <name type="scientific">Halorubrum vacuolatum</name>
    <name type="common">Natronobacterium vacuolatum</name>
    <dbReference type="NCBI Taxonomy" id="63740"/>
    <lineage>
        <taxon>Archaea</taxon>
        <taxon>Methanobacteriati</taxon>
        <taxon>Methanobacteriota</taxon>
        <taxon>Stenosarchaea group</taxon>
        <taxon>Halobacteria</taxon>
        <taxon>Halobacteriales</taxon>
        <taxon>Haloferacaceae</taxon>
        <taxon>Halorubrum</taxon>
    </lineage>
</organism>
<dbReference type="InterPro" id="IPR014729">
    <property type="entry name" value="Rossmann-like_a/b/a_fold"/>
</dbReference>
<dbReference type="GO" id="GO:0009416">
    <property type="term" value="P:response to light stimulus"/>
    <property type="evidence" value="ECO:0007669"/>
    <property type="project" value="TreeGrafter"/>
</dbReference>
<dbReference type="InterPro" id="IPR006050">
    <property type="entry name" value="DNA_photolyase_N"/>
</dbReference>
<keyword evidence="8" id="KW-0456">Lyase</keyword>